<keyword evidence="3" id="KW-1185">Reference proteome</keyword>
<comment type="caution">
    <text evidence="2">The sequence shown here is derived from an EMBL/GenBank/DDBJ whole genome shotgun (WGS) entry which is preliminary data.</text>
</comment>
<proteinExistence type="predicted"/>
<evidence type="ECO:0000256" key="1">
    <source>
        <dbReference type="SAM" id="SignalP"/>
    </source>
</evidence>
<evidence type="ECO:0000313" key="2">
    <source>
        <dbReference type="EMBL" id="OLP73568.1"/>
    </source>
</evidence>
<feature type="signal peptide" evidence="1">
    <location>
        <begin position="1"/>
        <end position="23"/>
    </location>
</feature>
<name>A0A1Q9BS98_SYMMI</name>
<feature type="non-terminal residue" evidence="2">
    <location>
        <position position="43"/>
    </location>
</feature>
<protein>
    <submittedName>
        <fullName evidence="2">Uncharacterized protein</fullName>
    </submittedName>
</protein>
<feature type="chain" id="PRO_5012073507" evidence="1">
    <location>
        <begin position="24"/>
        <end position="43"/>
    </location>
</feature>
<dbReference type="EMBL" id="LSRX01005209">
    <property type="protein sequence ID" value="OLP73568.1"/>
    <property type="molecule type" value="Genomic_DNA"/>
</dbReference>
<organism evidence="2 3">
    <name type="scientific">Symbiodinium microadriaticum</name>
    <name type="common">Dinoflagellate</name>
    <name type="synonym">Zooxanthella microadriatica</name>
    <dbReference type="NCBI Taxonomy" id="2951"/>
    <lineage>
        <taxon>Eukaryota</taxon>
        <taxon>Sar</taxon>
        <taxon>Alveolata</taxon>
        <taxon>Dinophyceae</taxon>
        <taxon>Suessiales</taxon>
        <taxon>Symbiodiniaceae</taxon>
        <taxon>Symbiodinium</taxon>
    </lineage>
</organism>
<dbReference type="AlphaFoldDB" id="A0A1Q9BS98"/>
<evidence type="ECO:0000313" key="3">
    <source>
        <dbReference type="Proteomes" id="UP000186817"/>
    </source>
</evidence>
<sequence length="43" mass="4972">MMAVKMIMMMMMIMIMWELDCMSNKANDPQARARNVGKSDGCR</sequence>
<gene>
    <name evidence="2" type="ORF">AK812_SmicGene47151</name>
</gene>
<dbReference type="Proteomes" id="UP000186817">
    <property type="component" value="Unassembled WGS sequence"/>
</dbReference>
<accession>A0A1Q9BS98</accession>
<reference evidence="2 3" key="1">
    <citation type="submission" date="2016-02" db="EMBL/GenBank/DDBJ databases">
        <title>Genome analysis of coral dinoflagellate symbionts highlights evolutionary adaptations to a symbiotic lifestyle.</title>
        <authorList>
            <person name="Aranda M."/>
            <person name="Li Y."/>
            <person name="Liew Y.J."/>
            <person name="Baumgarten S."/>
            <person name="Simakov O."/>
            <person name="Wilson M."/>
            <person name="Piel J."/>
            <person name="Ashoor H."/>
            <person name="Bougouffa S."/>
            <person name="Bajic V.B."/>
            <person name="Ryu T."/>
            <person name="Ravasi T."/>
            <person name="Bayer T."/>
            <person name="Micklem G."/>
            <person name="Kim H."/>
            <person name="Bhak J."/>
            <person name="Lajeunesse T.C."/>
            <person name="Voolstra C.R."/>
        </authorList>
    </citation>
    <scope>NUCLEOTIDE SEQUENCE [LARGE SCALE GENOMIC DNA]</scope>
    <source>
        <strain evidence="2 3">CCMP2467</strain>
    </source>
</reference>
<keyword evidence="1" id="KW-0732">Signal</keyword>